<proteinExistence type="predicted"/>
<reference evidence="2" key="1">
    <citation type="submission" date="2023-03" db="EMBL/GenBank/DDBJ databases">
        <title>Massive genome expansion in bonnet fungi (Mycena s.s.) driven by repeated elements and novel gene families across ecological guilds.</title>
        <authorList>
            <consortium name="Lawrence Berkeley National Laboratory"/>
            <person name="Harder C.B."/>
            <person name="Miyauchi S."/>
            <person name="Viragh M."/>
            <person name="Kuo A."/>
            <person name="Thoen E."/>
            <person name="Andreopoulos B."/>
            <person name="Lu D."/>
            <person name="Skrede I."/>
            <person name="Drula E."/>
            <person name="Henrissat B."/>
            <person name="Morin E."/>
            <person name="Kohler A."/>
            <person name="Barry K."/>
            <person name="LaButti K."/>
            <person name="Morin E."/>
            <person name="Salamov A."/>
            <person name="Lipzen A."/>
            <person name="Mereny Z."/>
            <person name="Hegedus B."/>
            <person name="Baldrian P."/>
            <person name="Stursova M."/>
            <person name="Weitz H."/>
            <person name="Taylor A."/>
            <person name="Grigoriev I.V."/>
            <person name="Nagy L.G."/>
            <person name="Martin F."/>
            <person name="Kauserud H."/>
        </authorList>
    </citation>
    <scope>NUCLEOTIDE SEQUENCE</scope>
    <source>
        <strain evidence="2">CBHHK200</strain>
    </source>
</reference>
<evidence type="ECO:0000313" key="2">
    <source>
        <dbReference type="EMBL" id="KAJ7034200.1"/>
    </source>
</evidence>
<dbReference type="EMBL" id="JARJCM010000059">
    <property type="protein sequence ID" value="KAJ7034200.1"/>
    <property type="molecule type" value="Genomic_DNA"/>
</dbReference>
<evidence type="ECO:0000313" key="3">
    <source>
        <dbReference type="Proteomes" id="UP001218188"/>
    </source>
</evidence>
<evidence type="ECO:0008006" key="4">
    <source>
        <dbReference type="Google" id="ProtNLM"/>
    </source>
</evidence>
<organism evidence="2 3">
    <name type="scientific">Mycena alexandri</name>
    <dbReference type="NCBI Taxonomy" id="1745969"/>
    <lineage>
        <taxon>Eukaryota</taxon>
        <taxon>Fungi</taxon>
        <taxon>Dikarya</taxon>
        <taxon>Basidiomycota</taxon>
        <taxon>Agaricomycotina</taxon>
        <taxon>Agaricomycetes</taxon>
        <taxon>Agaricomycetidae</taxon>
        <taxon>Agaricales</taxon>
        <taxon>Marasmiineae</taxon>
        <taxon>Mycenaceae</taxon>
        <taxon>Mycena</taxon>
    </lineage>
</organism>
<evidence type="ECO:0000256" key="1">
    <source>
        <dbReference type="SAM" id="MobiDB-lite"/>
    </source>
</evidence>
<feature type="compositionally biased region" description="Basic and acidic residues" evidence="1">
    <location>
        <begin position="147"/>
        <end position="180"/>
    </location>
</feature>
<accession>A0AAD6SUV0</accession>
<protein>
    <recommendedName>
        <fullName evidence="4">DEAD/DEAH box helicase domain-containing protein</fullName>
    </recommendedName>
</protein>
<feature type="region of interest" description="Disordered" evidence="1">
    <location>
        <begin position="144"/>
        <end position="180"/>
    </location>
</feature>
<sequence>MPESMCWARRLDSLAEHSKKSSWDSTRRIPLLRKCSGAAFEMPSQISTQFGIPPQTYKINRTSRIWRESLNPIHLPRVVRVLRVLQALRIPRAQIAFKKYVRTYGHGGVAYGVRRDEMLRDVHSRQPRCARGLNADMDGVTGVCEGGEGRMRKSGDEGSDDRVGTDEGGDKGDERGRGEAVRWQDPDGRKILNTIVKKEELVAPILDRDDIFCCTATGDGKSAAFSVPILVLDEYNSNRHKIKPPLRSGRLKSEVWVPSKSKICDSTGSSVQWSVI</sequence>
<comment type="caution">
    <text evidence="2">The sequence shown here is derived from an EMBL/GenBank/DDBJ whole genome shotgun (WGS) entry which is preliminary data.</text>
</comment>
<name>A0AAD6SUV0_9AGAR</name>
<gene>
    <name evidence="2" type="ORF">C8F04DRAFT_1183485</name>
</gene>
<dbReference type="AlphaFoldDB" id="A0AAD6SUV0"/>
<keyword evidence="3" id="KW-1185">Reference proteome</keyword>
<dbReference type="Proteomes" id="UP001218188">
    <property type="component" value="Unassembled WGS sequence"/>
</dbReference>